<evidence type="ECO:0000313" key="1">
    <source>
        <dbReference type="EMBL" id="KAF2405326.1"/>
    </source>
</evidence>
<dbReference type="AlphaFoldDB" id="A0A6G1IB36"/>
<evidence type="ECO:0000313" key="2">
    <source>
        <dbReference type="Proteomes" id="UP000799640"/>
    </source>
</evidence>
<dbReference type="Proteomes" id="UP000799640">
    <property type="component" value="Unassembled WGS sequence"/>
</dbReference>
<sequence length="67" mass="7319">MLRSLTRVPYSNPRTLSLGELTLLLTILPFSSPAISQLATQSTTYGHRSKSTPVPVCSLKLSFEPVD</sequence>
<reference evidence="1" key="1">
    <citation type="journal article" date="2020" name="Stud. Mycol.">
        <title>101 Dothideomycetes genomes: a test case for predicting lifestyles and emergence of pathogens.</title>
        <authorList>
            <person name="Haridas S."/>
            <person name="Albert R."/>
            <person name="Binder M."/>
            <person name="Bloem J."/>
            <person name="Labutti K."/>
            <person name="Salamov A."/>
            <person name="Andreopoulos B."/>
            <person name="Baker S."/>
            <person name="Barry K."/>
            <person name="Bills G."/>
            <person name="Bluhm B."/>
            <person name="Cannon C."/>
            <person name="Castanera R."/>
            <person name="Culley D."/>
            <person name="Daum C."/>
            <person name="Ezra D."/>
            <person name="Gonzalez J."/>
            <person name="Henrissat B."/>
            <person name="Kuo A."/>
            <person name="Liang C."/>
            <person name="Lipzen A."/>
            <person name="Lutzoni F."/>
            <person name="Magnuson J."/>
            <person name="Mondo S."/>
            <person name="Nolan M."/>
            <person name="Ohm R."/>
            <person name="Pangilinan J."/>
            <person name="Park H.-J."/>
            <person name="Ramirez L."/>
            <person name="Alfaro M."/>
            <person name="Sun H."/>
            <person name="Tritt A."/>
            <person name="Yoshinaga Y."/>
            <person name="Zwiers L.-H."/>
            <person name="Turgeon B."/>
            <person name="Goodwin S."/>
            <person name="Spatafora J."/>
            <person name="Crous P."/>
            <person name="Grigoriev I."/>
        </authorList>
    </citation>
    <scope>NUCLEOTIDE SEQUENCE</scope>
    <source>
        <strain evidence="1">CBS 262.69</strain>
    </source>
</reference>
<organism evidence="1 2">
    <name type="scientific">Trichodelitschia bisporula</name>
    <dbReference type="NCBI Taxonomy" id="703511"/>
    <lineage>
        <taxon>Eukaryota</taxon>
        <taxon>Fungi</taxon>
        <taxon>Dikarya</taxon>
        <taxon>Ascomycota</taxon>
        <taxon>Pezizomycotina</taxon>
        <taxon>Dothideomycetes</taxon>
        <taxon>Dothideomycetes incertae sedis</taxon>
        <taxon>Phaeotrichales</taxon>
        <taxon>Phaeotrichaceae</taxon>
        <taxon>Trichodelitschia</taxon>
    </lineage>
</organism>
<gene>
    <name evidence="1" type="ORF">EJ06DRAFT_21778</name>
</gene>
<accession>A0A6G1IB36</accession>
<proteinExistence type="predicted"/>
<protein>
    <submittedName>
        <fullName evidence="1">Uncharacterized protein</fullName>
    </submittedName>
</protein>
<keyword evidence="2" id="KW-1185">Reference proteome</keyword>
<name>A0A6G1IB36_9PEZI</name>
<dbReference type="EMBL" id="ML996687">
    <property type="protein sequence ID" value="KAF2405326.1"/>
    <property type="molecule type" value="Genomic_DNA"/>
</dbReference>